<sequence length="826" mass="87309">MPVSGRSASRRPGRRWTRPRPDPACCVVDDAALRGGIFLAERCVARAARPGFTCLYTALTWVNPRAGHTSGLTTLRINASMRGTETCFLVSIMTVARFRSVLRQLHRWIALALTPVFVLVILSGAVLALKPVLTAAPAASVSVSAETVAEALIKIDPRGRATGVIVSPDASTLRVTSKNPVGPSGQYALSTGELTASQPGPDVFAVVLDLHKNLLLGLGIVVEIAAYAMTVLIVMGLLLGLPRLRNTLAGWHLGIGWLALPLVLLAPLTGALMALHIGGPELPRVQGGPPVALAAAITRVAEQGDGAAVLSARRFRGGSALVFTAGPDGQVVRMVQPDGSVNRLSGGPGLVHELHEGTWGGAWSAGISFVGALALAGLTGTGAWGWWRRRRQQTAGSTDIGATTLVAFGSQTGTAARLAEATAQALRRAGEKVACASLEALQPAALAGYEQTLMIVSTTGEGELPDPARRFMQQLPAADLAGSRFSMLALGDRRYANFCGGGEQLRGALLGQGACELAPIERADGEPGSAWRDWLGRVATLLGRRLEAVEAPAADQVLSLTLVERQRLDDPAVAGLTETWQLSFAPSDPTTEFRPGDLLLIAPTPEAAPRCYSIGSSSRVGDSLIRLTVSLHRWRDAAGQTRVGAASGYLCHDLPEGAQIRASLRAHPQFNPPEDVGRPLILVAAGAGIAPFPGFLSEREASLKAGPSWLFFGNRQRAGDFFYRDALVRWQDKGVLTRLDTAFSRDADDGAYIDRRLIAQGAELYRWLAEDRGVLYMCGRSATLGQSVEAALLGIIQTHGQVSADDAEGMLQGWKQDGTLQVDVFG</sequence>
<keyword evidence="4" id="KW-1133">Transmembrane helix</keyword>
<dbReference type="Gene3D" id="2.40.30.10">
    <property type="entry name" value="Translation factors"/>
    <property type="match status" value="1"/>
</dbReference>
<dbReference type="SUPFAM" id="SSF63380">
    <property type="entry name" value="Riboflavin synthase domain-like"/>
    <property type="match status" value="1"/>
</dbReference>
<evidence type="ECO:0000256" key="1">
    <source>
        <dbReference type="ARBA" id="ARBA00022630"/>
    </source>
</evidence>
<evidence type="ECO:0000313" key="7">
    <source>
        <dbReference type="EMBL" id="TVO58215.1"/>
    </source>
</evidence>
<comment type="caution">
    <text evidence="7">The sequence shown here is derived from an EMBL/GenBank/DDBJ whole genome shotgun (WGS) entry which is preliminary data.</text>
</comment>
<dbReference type="InterPro" id="IPR001433">
    <property type="entry name" value="OxRdtase_FAD/NAD-bd"/>
</dbReference>
<dbReference type="AlphaFoldDB" id="A0A557QZ83"/>
<dbReference type="Gene3D" id="3.40.50.360">
    <property type="match status" value="1"/>
</dbReference>
<dbReference type="GO" id="GO:0005829">
    <property type="term" value="C:cytosol"/>
    <property type="evidence" value="ECO:0007669"/>
    <property type="project" value="TreeGrafter"/>
</dbReference>
<dbReference type="Proteomes" id="UP000319502">
    <property type="component" value="Unassembled WGS sequence"/>
</dbReference>
<dbReference type="GO" id="GO:0010181">
    <property type="term" value="F:FMN binding"/>
    <property type="evidence" value="ECO:0007669"/>
    <property type="project" value="InterPro"/>
</dbReference>
<proteinExistence type="predicted"/>
<organism evidence="7 8">
    <name type="scientific">Denitromonas halophila</name>
    <dbReference type="NCBI Taxonomy" id="1629404"/>
    <lineage>
        <taxon>Bacteria</taxon>
        <taxon>Pseudomonadati</taxon>
        <taxon>Pseudomonadota</taxon>
        <taxon>Betaproteobacteria</taxon>
        <taxon>Rhodocyclales</taxon>
        <taxon>Zoogloeaceae</taxon>
        <taxon>Denitromonas</taxon>
    </lineage>
</organism>
<dbReference type="InterPro" id="IPR039261">
    <property type="entry name" value="FNR_nucleotide-bd"/>
</dbReference>
<evidence type="ECO:0000259" key="5">
    <source>
        <dbReference type="PROSITE" id="PS50902"/>
    </source>
</evidence>
<dbReference type="InterPro" id="IPR001709">
    <property type="entry name" value="Flavoprot_Pyr_Nucl_cyt_Rdtase"/>
</dbReference>
<evidence type="ECO:0000256" key="4">
    <source>
        <dbReference type="SAM" id="Phobius"/>
    </source>
</evidence>
<feature type="domain" description="FAD-binding FR-type" evidence="6">
    <location>
        <begin position="555"/>
        <end position="673"/>
    </location>
</feature>
<dbReference type="Gene3D" id="3.40.50.80">
    <property type="entry name" value="Nucleotide-binding domain of ferredoxin-NADP reductase (FNR) module"/>
    <property type="match status" value="1"/>
</dbReference>
<feature type="transmembrane region" description="Helical" evidence="4">
    <location>
        <begin position="362"/>
        <end position="387"/>
    </location>
</feature>
<gene>
    <name evidence="7" type="ORF">FHP91_05735</name>
</gene>
<dbReference type="SUPFAM" id="SSF52218">
    <property type="entry name" value="Flavoproteins"/>
    <property type="match status" value="1"/>
</dbReference>
<keyword evidence="1" id="KW-0285">Flavoprotein</keyword>
<dbReference type="PANTHER" id="PTHR19384:SF17">
    <property type="entry name" value="NADPH--CYTOCHROME P450 REDUCTASE"/>
    <property type="match status" value="1"/>
</dbReference>
<dbReference type="PROSITE" id="PS50902">
    <property type="entry name" value="FLAVODOXIN_LIKE"/>
    <property type="match status" value="1"/>
</dbReference>
<evidence type="ECO:0000256" key="3">
    <source>
        <dbReference type="ARBA" id="ARBA00023797"/>
    </source>
</evidence>
<dbReference type="GO" id="GO:0003958">
    <property type="term" value="F:NADPH-hemoprotein reductase activity"/>
    <property type="evidence" value="ECO:0007669"/>
    <property type="project" value="UniProtKB-EC"/>
</dbReference>
<accession>A0A557QZ83</accession>
<dbReference type="InterPro" id="IPR017938">
    <property type="entry name" value="Riboflavin_synthase-like_b-brl"/>
</dbReference>
<reference evidence="7 8" key="1">
    <citation type="submission" date="2019-07" db="EMBL/GenBank/DDBJ databases">
        <title>The pathways for chlorine oxyanion respiration interact through the shared metabolite chlorate.</title>
        <authorList>
            <person name="Barnum T.P."/>
            <person name="Cheng Y."/>
            <person name="Hill K.A."/>
            <person name="Lucas L.N."/>
            <person name="Carlson H.K."/>
            <person name="Coates J.D."/>
        </authorList>
    </citation>
    <scope>NUCLEOTIDE SEQUENCE [LARGE SCALE GENOMIC DNA]</scope>
    <source>
        <strain evidence="7 8">SFB-3</strain>
    </source>
</reference>
<keyword evidence="2" id="KW-0288">FMN</keyword>
<dbReference type="OrthoDB" id="9816402at2"/>
<name>A0A557QZ83_9RHOO</name>
<dbReference type="PROSITE" id="PS51384">
    <property type="entry name" value="FAD_FR"/>
    <property type="match status" value="1"/>
</dbReference>
<keyword evidence="8" id="KW-1185">Reference proteome</keyword>
<evidence type="ECO:0000256" key="2">
    <source>
        <dbReference type="ARBA" id="ARBA00022643"/>
    </source>
</evidence>
<dbReference type="InterPro" id="IPR005625">
    <property type="entry name" value="PepSY-ass_TM"/>
</dbReference>
<feature type="transmembrane region" description="Helical" evidence="4">
    <location>
        <begin position="214"/>
        <end position="241"/>
    </location>
</feature>
<evidence type="ECO:0000313" key="8">
    <source>
        <dbReference type="Proteomes" id="UP000319502"/>
    </source>
</evidence>
<keyword evidence="4" id="KW-0812">Transmembrane</keyword>
<dbReference type="GO" id="GO:0050660">
    <property type="term" value="F:flavin adenine dinucleotide binding"/>
    <property type="evidence" value="ECO:0007669"/>
    <property type="project" value="TreeGrafter"/>
</dbReference>
<dbReference type="EMBL" id="VMNK01000004">
    <property type="protein sequence ID" value="TVO58215.1"/>
    <property type="molecule type" value="Genomic_DNA"/>
</dbReference>
<dbReference type="InterPro" id="IPR017927">
    <property type="entry name" value="FAD-bd_FR_type"/>
</dbReference>
<dbReference type="InterPro" id="IPR029039">
    <property type="entry name" value="Flavoprotein-like_sf"/>
</dbReference>
<dbReference type="Pfam" id="PF00258">
    <property type="entry name" value="Flavodoxin_1"/>
    <property type="match status" value="1"/>
</dbReference>
<feature type="transmembrane region" description="Helical" evidence="4">
    <location>
        <begin position="253"/>
        <end position="277"/>
    </location>
</feature>
<dbReference type="Pfam" id="PF03929">
    <property type="entry name" value="PepSY_TM"/>
    <property type="match status" value="1"/>
</dbReference>
<feature type="transmembrane region" description="Helical" evidence="4">
    <location>
        <begin position="108"/>
        <end position="129"/>
    </location>
</feature>
<dbReference type="EC" id="1.6.2.4" evidence="3"/>
<protein>
    <recommendedName>
        <fullName evidence="3">NADPH--hemoprotein reductase</fullName>
        <ecNumber evidence="3">1.6.2.4</ecNumber>
    </recommendedName>
</protein>
<dbReference type="Pfam" id="PF00175">
    <property type="entry name" value="NAD_binding_1"/>
    <property type="match status" value="1"/>
</dbReference>
<dbReference type="PRINTS" id="PR00371">
    <property type="entry name" value="FPNCR"/>
</dbReference>
<feature type="domain" description="Flavodoxin-like" evidence="5">
    <location>
        <begin position="404"/>
        <end position="539"/>
    </location>
</feature>
<dbReference type="PANTHER" id="PTHR19384">
    <property type="entry name" value="NITRIC OXIDE SYNTHASE-RELATED"/>
    <property type="match status" value="1"/>
</dbReference>
<evidence type="ECO:0000259" key="6">
    <source>
        <dbReference type="PROSITE" id="PS51384"/>
    </source>
</evidence>
<keyword evidence="4" id="KW-0472">Membrane</keyword>
<dbReference type="SUPFAM" id="SSF52343">
    <property type="entry name" value="Ferredoxin reductase-like, C-terminal NADP-linked domain"/>
    <property type="match status" value="1"/>
</dbReference>
<dbReference type="InterPro" id="IPR008254">
    <property type="entry name" value="Flavodoxin/NO_synth"/>
</dbReference>